<evidence type="ECO:0000256" key="2">
    <source>
        <dbReference type="PIRSR" id="PIRSR006232-1"/>
    </source>
</evidence>
<keyword evidence="7" id="KW-1185">Reference proteome</keyword>
<feature type="binding site" evidence="2">
    <location>
        <position position="101"/>
    </location>
    <ligand>
        <name>Fe cation</name>
        <dbReference type="ChEBI" id="CHEBI:24875"/>
    </ligand>
</feature>
<dbReference type="AlphaFoldDB" id="A0A5C6A796"/>
<organism evidence="6 7">
    <name type="scientific">Botrimarina colliarenosi</name>
    <dbReference type="NCBI Taxonomy" id="2528001"/>
    <lineage>
        <taxon>Bacteria</taxon>
        <taxon>Pseudomonadati</taxon>
        <taxon>Planctomycetota</taxon>
        <taxon>Planctomycetia</taxon>
        <taxon>Pirellulales</taxon>
        <taxon>Lacipirellulaceae</taxon>
        <taxon>Botrimarina</taxon>
    </lineage>
</organism>
<protein>
    <submittedName>
        <fullName evidence="6">Quercetin 2,3-dioxygenase</fullName>
        <ecNumber evidence="6">1.13.11.24</ecNumber>
    </submittedName>
</protein>
<evidence type="ECO:0000313" key="6">
    <source>
        <dbReference type="EMBL" id="TWT95247.1"/>
    </source>
</evidence>
<evidence type="ECO:0000256" key="1">
    <source>
        <dbReference type="ARBA" id="ARBA00008416"/>
    </source>
</evidence>
<keyword evidence="2" id="KW-0479">Metal-binding</keyword>
<dbReference type="InterPro" id="IPR014710">
    <property type="entry name" value="RmlC-like_jellyroll"/>
</dbReference>
<dbReference type="Gene3D" id="2.60.120.10">
    <property type="entry name" value="Jelly Rolls"/>
    <property type="match status" value="2"/>
</dbReference>
<keyword evidence="2" id="KW-0408">Iron</keyword>
<dbReference type="PANTHER" id="PTHR43212:SF3">
    <property type="entry name" value="QUERCETIN 2,3-DIOXYGENASE"/>
    <property type="match status" value="1"/>
</dbReference>
<feature type="domain" description="Pirin N-terminal" evidence="4">
    <location>
        <begin position="9"/>
        <end position="119"/>
    </location>
</feature>
<dbReference type="InterPro" id="IPR041602">
    <property type="entry name" value="Quercetinase_C"/>
</dbReference>
<evidence type="ECO:0000256" key="3">
    <source>
        <dbReference type="RuleBase" id="RU003457"/>
    </source>
</evidence>
<dbReference type="SUPFAM" id="SSF51182">
    <property type="entry name" value="RmlC-like cupins"/>
    <property type="match status" value="1"/>
</dbReference>
<keyword evidence="6" id="KW-0560">Oxidoreductase</keyword>
<dbReference type="PIRSF" id="PIRSF006232">
    <property type="entry name" value="Pirin"/>
    <property type="match status" value="1"/>
</dbReference>
<feature type="domain" description="Quercetin 2,3-dioxygenase C-terminal cupin" evidence="5">
    <location>
        <begin position="145"/>
        <end position="231"/>
    </location>
</feature>
<accession>A0A5C6A796</accession>
<comment type="similarity">
    <text evidence="1 3">Belongs to the pirin family.</text>
</comment>
<dbReference type="CDD" id="cd02910">
    <property type="entry name" value="cupin_Yhhw_N"/>
    <property type="match status" value="1"/>
</dbReference>
<dbReference type="OrthoDB" id="321327at2"/>
<dbReference type="EC" id="1.13.11.24" evidence="6"/>
<keyword evidence="6" id="KW-0223">Dioxygenase</keyword>
<reference evidence="6 7" key="1">
    <citation type="submission" date="2019-02" db="EMBL/GenBank/DDBJ databases">
        <title>Deep-cultivation of Planctomycetes and their phenomic and genomic characterization uncovers novel biology.</title>
        <authorList>
            <person name="Wiegand S."/>
            <person name="Jogler M."/>
            <person name="Boedeker C."/>
            <person name="Pinto D."/>
            <person name="Vollmers J."/>
            <person name="Rivas-Marin E."/>
            <person name="Kohn T."/>
            <person name="Peeters S.H."/>
            <person name="Heuer A."/>
            <person name="Rast P."/>
            <person name="Oberbeckmann S."/>
            <person name="Bunk B."/>
            <person name="Jeske O."/>
            <person name="Meyerdierks A."/>
            <person name="Storesund J.E."/>
            <person name="Kallscheuer N."/>
            <person name="Luecker S."/>
            <person name="Lage O.M."/>
            <person name="Pohl T."/>
            <person name="Merkel B.J."/>
            <person name="Hornburger P."/>
            <person name="Mueller R.-W."/>
            <person name="Bruemmer F."/>
            <person name="Labrenz M."/>
            <person name="Spormann A.M."/>
            <person name="Op Den Camp H."/>
            <person name="Overmann J."/>
            <person name="Amann R."/>
            <person name="Jetten M.S.M."/>
            <person name="Mascher T."/>
            <person name="Medema M.H."/>
            <person name="Devos D.P."/>
            <person name="Kaster A.-K."/>
            <person name="Ovreas L."/>
            <person name="Rohde M."/>
            <person name="Galperin M.Y."/>
            <person name="Jogler C."/>
        </authorList>
    </citation>
    <scope>NUCLEOTIDE SEQUENCE [LARGE SCALE GENOMIC DNA]</scope>
    <source>
        <strain evidence="6 7">Pla108</strain>
    </source>
</reference>
<feature type="binding site" evidence="2">
    <location>
        <position position="103"/>
    </location>
    <ligand>
        <name>Fe cation</name>
        <dbReference type="ChEBI" id="CHEBI:24875"/>
    </ligand>
</feature>
<dbReference type="RefSeq" id="WP_146446104.1">
    <property type="nucleotide sequence ID" value="NZ_SJPR01000005.1"/>
</dbReference>
<feature type="binding site" evidence="2">
    <location>
        <position position="59"/>
    </location>
    <ligand>
        <name>Fe cation</name>
        <dbReference type="ChEBI" id="CHEBI:24875"/>
    </ligand>
</feature>
<feature type="binding site" evidence="2">
    <location>
        <position position="57"/>
    </location>
    <ligand>
        <name>Fe cation</name>
        <dbReference type="ChEBI" id="CHEBI:24875"/>
    </ligand>
</feature>
<dbReference type="GO" id="GO:0046872">
    <property type="term" value="F:metal ion binding"/>
    <property type="evidence" value="ECO:0007669"/>
    <property type="project" value="UniProtKB-KW"/>
</dbReference>
<evidence type="ECO:0000259" key="5">
    <source>
        <dbReference type="Pfam" id="PF17954"/>
    </source>
</evidence>
<dbReference type="GO" id="GO:0008127">
    <property type="term" value="F:quercetin 2,3-dioxygenase activity"/>
    <property type="evidence" value="ECO:0007669"/>
    <property type="project" value="UniProtKB-EC"/>
</dbReference>
<gene>
    <name evidence="6" type="primary">yhhW</name>
    <name evidence="6" type="ORF">Pla108_33910</name>
</gene>
<dbReference type="PANTHER" id="PTHR43212">
    <property type="entry name" value="QUERCETIN 2,3-DIOXYGENASE"/>
    <property type="match status" value="1"/>
</dbReference>
<dbReference type="Pfam" id="PF02678">
    <property type="entry name" value="Pirin"/>
    <property type="match status" value="1"/>
</dbReference>
<evidence type="ECO:0000313" key="7">
    <source>
        <dbReference type="Proteomes" id="UP000317421"/>
    </source>
</evidence>
<dbReference type="InterPro" id="IPR003829">
    <property type="entry name" value="Pirin_N_dom"/>
</dbReference>
<proteinExistence type="inferred from homology"/>
<dbReference type="InterPro" id="IPR011051">
    <property type="entry name" value="RmlC_Cupin_sf"/>
</dbReference>
<comment type="cofactor">
    <cofactor evidence="2">
        <name>Fe cation</name>
        <dbReference type="ChEBI" id="CHEBI:24875"/>
    </cofactor>
    <text evidence="2">Binds 1 Fe cation per subunit.</text>
</comment>
<dbReference type="Pfam" id="PF17954">
    <property type="entry name" value="Pirin_C_2"/>
    <property type="match status" value="1"/>
</dbReference>
<dbReference type="InterPro" id="IPR012093">
    <property type="entry name" value="Pirin"/>
</dbReference>
<dbReference type="EMBL" id="SJPR01000005">
    <property type="protein sequence ID" value="TWT95247.1"/>
    <property type="molecule type" value="Genomic_DNA"/>
</dbReference>
<dbReference type="CDD" id="cd20311">
    <property type="entry name" value="cupin_Yhhw_C"/>
    <property type="match status" value="1"/>
</dbReference>
<dbReference type="Proteomes" id="UP000317421">
    <property type="component" value="Unassembled WGS sequence"/>
</dbReference>
<comment type="caution">
    <text evidence="6">The sequence shown here is derived from an EMBL/GenBank/DDBJ whole genome shotgun (WGS) entry which is preliminary data.</text>
</comment>
<sequence>MIRHRQASDRGHADHGWLDSHHTFSFAGYHDPEHMGFRALRVVNDDRVAAGQGFGSHPHRDMEILSYVLEGQLEHRDNLGNGAVIGPGEFQRITAGAGVVHSEFNPAADAPVHFYQVWIKPRAHGLPAGYEELRSVPDPRDRLVLVASPDGRDGSLTIQQDAEVWLGRLDAGVEVVHPIEPGRGVWVQVLSGAATVGGIDAAEGDGFAVEDETSLAIHTAGEGAQVLLFDLP</sequence>
<name>A0A5C6A796_9BACT</name>
<evidence type="ECO:0000259" key="4">
    <source>
        <dbReference type="Pfam" id="PF02678"/>
    </source>
</evidence>